<gene>
    <name evidence="11" type="primary">hisH</name>
    <name evidence="14" type="ORF">HMPREF9451_00440</name>
</gene>
<dbReference type="CDD" id="cd01748">
    <property type="entry name" value="GATase1_IGP_Synthase"/>
    <property type="match status" value="1"/>
</dbReference>
<evidence type="ECO:0000256" key="1">
    <source>
        <dbReference type="ARBA" id="ARBA00005091"/>
    </source>
</evidence>
<dbReference type="InterPro" id="IPR029062">
    <property type="entry name" value="Class_I_gatase-like"/>
</dbReference>
<evidence type="ECO:0000256" key="12">
    <source>
        <dbReference type="PIRSR" id="PIRSR000495-1"/>
    </source>
</evidence>
<name>K0ZBJ2_9ACTN</name>
<accession>K0ZBJ2</accession>
<dbReference type="SUPFAM" id="SSF52317">
    <property type="entry name" value="Class I glutamine amidotransferase-like"/>
    <property type="match status" value="1"/>
</dbReference>
<dbReference type="GO" id="GO:0005737">
    <property type="term" value="C:cytoplasm"/>
    <property type="evidence" value="ECO:0007669"/>
    <property type="project" value="UniProtKB-SubCell"/>
</dbReference>
<dbReference type="EC" id="4.3.2.10" evidence="11"/>
<evidence type="ECO:0000256" key="4">
    <source>
        <dbReference type="ARBA" id="ARBA00022801"/>
    </source>
</evidence>
<dbReference type="InterPro" id="IPR017926">
    <property type="entry name" value="GATASE"/>
</dbReference>
<comment type="caution">
    <text evidence="14">The sequence shown here is derived from an EMBL/GenBank/DDBJ whole genome shotgun (WGS) entry which is preliminary data.</text>
</comment>
<dbReference type="Gene3D" id="3.40.50.880">
    <property type="match status" value="1"/>
</dbReference>
<evidence type="ECO:0000259" key="13">
    <source>
        <dbReference type="Pfam" id="PF00117"/>
    </source>
</evidence>
<dbReference type="PROSITE" id="PS51273">
    <property type="entry name" value="GATASE_TYPE_1"/>
    <property type="match status" value="1"/>
</dbReference>
<keyword evidence="3 11" id="KW-0028">Amino-acid biosynthesis</keyword>
<evidence type="ECO:0000256" key="6">
    <source>
        <dbReference type="ARBA" id="ARBA00023102"/>
    </source>
</evidence>
<dbReference type="EMBL" id="ADMD01000001">
    <property type="protein sequence ID" value="EJZ84835.1"/>
    <property type="molecule type" value="Genomic_DNA"/>
</dbReference>
<proteinExistence type="inferred from homology"/>
<keyword evidence="15" id="KW-1185">Reference proteome</keyword>
<dbReference type="InParanoid" id="K0ZBJ2"/>
<dbReference type="GO" id="GO:0000107">
    <property type="term" value="F:imidazoleglycerol-phosphate synthase activity"/>
    <property type="evidence" value="ECO:0007669"/>
    <property type="project" value="UniProtKB-UniRule"/>
</dbReference>
<evidence type="ECO:0000313" key="15">
    <source>
        <dbReference type="Proteomes" id="UP000006069"/>
    </source>
</evidence>
<dbReference type="RefSeq" id="WP_009138674.1">
    <property type="nucleotide sequence ID" value="NZ_JH815198.1"/>
</dbReference>
<dbReference type="PANTHER" id="PTHR42701:SF1">
    <property type="entry name" value="IMIDAZOLE GLYCEROL PHOSPHATE SYNTHASE SUBUNIT HISH"/>
    <property type="match status" value="1"/>
</dbReference>
<keyword evidence="14" id="KW-0808">Transferase</keyword>
<dbReference type="Proteomes" id="UP000006069">
    <property type="component" value="Unassembled WGS sequence"/>
</dbReference>
<feature type="domain" description="Glutamine amidotransferase" evidence="13">
    <location>
        <begin position="5"/>
        <end position="206"/>
    </location>
</feature>
<dbReference type="GO" id="GO:0016829">
    <property type="term" value="F:lyase activity"/>
    <property type="evidence" value="ECO:0007669"/>
    <property type="project" value="UniProtKB-KW"/>
</dbReference>
<keyword evidence="6 11" id="KW-0368">Histidine biosynthesis</keyword>
<dbReference type="PANTHER" id="PTHR42701">
    <property type="entry name" value="IMIDAZOLE GLYCEROL PHOSPHATE SYNTHASE SUBUNIT HISH"/>
    <property type="match status" value="1"/>
</dbReference>
<keyword evidence="5 11" id="KW-0315">Glutamine amidotransferase</keyword>
<organism evidence="14 15">
    <name type="scientific">Slackia piriformis YIT 12062</name>
    <dbReference type="NCBI Taxonomy" id="742818"/>
    <lineage>
        <taxon>Bacteria</taxon>
        <taxon>Bacillati</taxon>
        <taxon>Actinomycetota</taxon>
        <taxon>Coriobacteriia</taxon>
        <taxon>Eggerthellales</taxon>
        <taxon>Eggerthellaceae</taxon>
        <taxon>Slackia</taxon>
    </lineage>
</organism>
<comment type="subcellular location">
    <subcellularLocation>
        <location evidence="11">Cytoplasm</location>
    </subcellularLocation>
</comment>
<dbReference type="AlphaFoldDB" id="K0ZBJ2"/>
<dbReference type="Pfam" id="PF00117">
    <property type="entry name" value="GATase"/>
    <property type="match status" value="1"/>
</dbReference>
<comment type="pathway">
    <text evidence="1 11">Amino-acid biosynthesis; L-histidine biosynthesis; L-histidine from 5-phospho-alpha-D-ribose 1-diphosphate: step 5/9.</text>
</comment>
<dbReference type="OrthoDB" id="9807137at2"/>
<dbReference type="PATRIC" id="fig|742818.3.peg.490"/>
<dbReference type="EC" id="3.5.1.2" evidence="11"/>
<dbReference type="FunCoup" id="K0ZBJ2">
    <property type="interactions" value="72"/>
</dbReference>
<feature type="active site" evidence="11 12">
    <location>
        <position position="191"/>
    </location>
</feature>
<protein>
    <recommendedName>
        <fullName evidence="11">Imidazole glycerol phosphate synthase subunit HisH</fullName>
        <ecNumber evidence="11">4.3.2.10</ecNumber>
    </recommendedName>
    <alternativeName>
        <fullName evidence="11">IGP synthase glutaminase subunit</fullName>
        <ecNumber evidence="11">3.5.1.2</ecNumber>
    </alternativeName>
    <alternativeName>
        <fullName evidence="11">IGP synthase subunit HisH</fullName>
    </alternativeName>
    <alternativeName>
        <fullName evidence="11">ImGP synthase subunit HisH</fullName>
        <shortName evidence="11">IGPS subunit HisH</shortName>
    </alternativeName>
</protein>
<evidence type="ECO:0000256" key="5">
    <source>
        <dbReference type="ARBA" id="ARBA00022962"/>
    </source>
</evidence>
<comment type="subunit">
    <text evidence="2 11">Heterodimer of HisH and HisF.</text>
</comment>
<dbReference type="PIRSF" id="PIRSF000495">
    <property type="entry name" value="Amidotransf_hisH"/>
    <property type="match status" value="1"/>
</dbReference>
<dbReference type="NCBIfam" id="TIGR01855">
    <property type="entry name" value="IMP_synth_hisH"/>
    <property type="match status" value="1"/>
</dbReference>
<evidence type="ECO:0000313" key="14">
    <source>
        <dbReference type="EMBL" id="EJZ84835.1"/>
    </source>
</evidence>
<keyword evidence="11" id="KW-0963">Cytoplasm</keyword>
<evidence type="ECO:0000256" key="10">
    <source>
        <dbReference type="ARBA" id="ARBA00049534"/>
    </source>
</evidence>
<evidence type="ECO:0000256" key="8">
    <source>
        <dbReference type="ARBA" id="ARBA00025299"/>
    </source>
</evidence>
<keyword evidence="4 11" id="KW-0378">Hydrolase</keyword>
<evidence type="ECO:0000256" key="2">
    <source>
        <dbReference type="ARBA" id="ARBA00011152"/>
    </source>
</evidence>
<evidence type="ECO:0000256" key="7">
    <source>
        <dbReference type="ARBA" id="ARBA00023239"/>
    </source>
</evidence>
<comment type="function">
    <text evidence="8 11">IGPS catalyzes the conversion of PRFAR and glutamine to IGP, AICAR and glutamate. The HisH subunit catalyzes the hydrolysis of glutamine to glutamate and ammonia as part of the synthesis of IGP and AICAR. The resulting ammonia molecule is channeled to the active site of HisF.</text>
</comment>
<feature type="active site" description="Nucleophile" evidence="11 12">
    <location>
        <position position="81"/>
    </location>
</feature>
<dbReference type="GO" id="GO:0000105">
    <property type="term" value="P:L-histidine biosynthetic process"/>
    <property type="evidence" value="ECO:0007669"/>
    <property type="project" value="UniProtKB-UniRule"/>
</dbReference>
<keyword evidence="7 11" id="KW-0456">Lyase</keyword>
<comment type="catalytic activity">
    <reaction evidence="9 11">
        <text>5-[(5-phospho-1-deoxy-D-ribulos-1-ylimino)methylamino]-1-(5-phospho-beta-D-ribosyl)imidazole-4-carboxamide + L-glutamine = D-erythro-1-(imidazol-4-yl)glycerol 3-phosphate + 5-amino-1-(5-phospho-beta-D-ribosyl)imidazole-4-carboxamide + L-glutamate + H(+)</text>
        <dbReference type="Rhea" id="RHEA:24793"/>
        <dbReference type="ChEBI" id="CHEBI:15378"/>
        <dbReference type="ChEBI" id="CHEBI:29985"/>
        <dbReference type="ChEBI" id="CHEBI:58278"/>
        <dbReference type="ChEBI" id="CHEBI:58359"/>
        <dbReference type="ChEBI" id="CHEBI:58475"/>
        <dbReference type="ChEBI" id="CHEBI:58525"/>
        <dbReference type="EC" id="4.3.2.10"/>
    </reaction>
</comment>
<evidence type="ECO:0000256" key="9">
    <source>
        <dbReference type="ARBA" id="ARBA00047838"/>
    </source>
</evidence>
<dbReference type="HOGENOM" id="CLU_071837_2_2_11"/>
<dbReference type="UniPathway" id="UPA00031">
    <property type="reaction ID" value="UER00010"/>
</dbReference>
<dbReference type="HAMAP" id="MF_00278">
    <property type="entry name" value="HisH"/>
    <property type="match status" value="1"/>
</dbReference>
<evidence type="ECO:0000256" key="3">
    <source>
        <dbReference type="ARBA" id="ARBA00022605"/>
    </source>
</evidence>
<dbReference type="InterPro" id="IPR010139">
    <property type="entry name" value="Imidazole-glycPsynth_HisH"/>
</dbReference>
<evidence type="ECO:0000256" key="11">
    <source>
        <dbReference type="HAMAP-Rule" id="MF_00278"/>
    </source>
</evidence>
<comment type="catalytic activity">
    <reaction evidence="10 11">
        <text>L-glutamine + H2O = L-glutamate + NH4(+)</text>
        <dbReference type="Rhea" id="RHEA:15889"/>
        <dbReference type="ChEBI" id="CHEBI:15377"/>
        <dbReference type="ChEBI" id="CHEBI:28938"/>
        <dbReference type="ChEBI" id="CHEBI:29985"/>
        <dbReference type="ChEBI" id="CHEBI:58359"/>
        <dbReference type="EC" id="3.5.1.2"/>
    </reaction>
</comment>
<sequence length="226" mass="24479">MARIVVVDYHKGNLMSVERGLSAAGADAFVSDDPVSIREADAVVLPGVGSFADAMAYMRESGQAEAVVESVRAGRPFLGICLGMQLLFDRGQEGASCGEWVEGLKILRGSCVRLPSCGLKVPHVGWDDVSITDRGERLFEGVSSGSHFYFTHSYIVDADDDEVVACWTDYGVRFASAVASGLVFGCQFHPEKSSGKGREVLRNFVHIVQDCEQSRHLEERKGEGLS</sequence>
<dbReference type="GO" id="GO:0004359">
    <property type="term" value="F:glutaminase activity"/>
    <property type="evidence" value="ECO:0007669"/>
    <property type="project" value="UniProtKB-EC"/>
</dbReference>
<feature type="active site" evidence="11 12">
    <location>
        <position position="189"/>
    </location>
</feature>
<reference evidence="14 15" key="1">
    <citation type="submission" date="2012-08" db="EMBL/GenBank/DDBJ databases">
        <title>The Genome Sequence of Slackia piriformis YIT 12062.</title>
        <authorList>
            <consortium name="The Broad Institute Genome Sequencing Platform"/>
            <person name="Earl A."/>
            <person name="Ward D."/>
            <person name="Feldgarden M."/>
            <person name="Gevers D."/>
            <person name="Morotomi M."/>
            <person name="Walker B."/>
            <person name="Young S.K."/>
            <person name="Zeng Q."/>
            <person name="Gargeya S."/>
            <person name="Fitzgerald M."/>
            <person name="Haas B."/>
            <person name="Abouelleil A."/>
            <person name="Alvarado L."/>
            <person name="Arachchi H.M."/>
            <person name="Berlin A.M."/>
            <person name="Chapman S.B."/>
            <person name="Goldberg J."/>
            <person name="Griggs A."/>
            <person name="Gujja S."/>
            <person name="Hansen M."/>
            <person name="Howarth C."/>
            <person name="Imamovic A."/>
            <person name="Larimer J."/>
            <person name="McCowen C."/>
            <person name="Montmayeur A."/>
            <person name="Murphy C."/>
            <person name="Neiman D."/>
            <person name="Pearson M."/>
            <person name="Priest M."/>
            <person name="Roberts A."/>
            <person name="Saif S."/>
            <person name="Shea T."/>
            <person name="Sisk P."/>
            <person name="Sykes S."/>
            <person name="Wortman J."/>
            <person name="Nusbaum C."/>
            <person name="Birren B."/>
        </authorList>
    </citation>
    <scope>NUCLEOTIDE SEQUENCE [LARGE SCALE GENOMIC DNA]</scope>
    <source>
        <strain evidence="14 15">YIT 12062</strain>
    </source>
</reference>
<dbReference type="eggNOG" id="COG0118">
    <property type="taxonomic scope" value="Bacteria"/>
</dbReference>